<feature type="transmembrane region" description="Helical" evidence="10">
    <location>
        <begin position="187"/>
        <end position="212"/>
    </location>
</feature>
<dbReference type="STRING" id="146817.SAMN04488502_1011044"/>
<comment type="subcellular location">
    <subcellularLocation>
        <location evidence="1">Cell membrane</location>
        <topology evidence="1">Multi-pass membrane protein</topology>
    </subcellularLocation>
</comment>
<gene>
    <name evidence="11" type="ORF">SAMN04488502_1011044</name>
</gene>
<evidence type="ECO:0000256" key="6">
    <source>
        <dbReference type="ARBA" id="ARBA00022970"/>
    </source>
</evidence>
<protein>
    <submittedName>
        <fullName evidence="11">Branched-chain amino acid transport system permease protein</fullName>
    </submittedName>
</protein>
<dbReference type="PANTHER" id="PTHR11795:SF371">
    <property type="entry name" value="HIGH-AFFINITY BRANCHED-CHAIN AMINO ACID TRANSPORT SYSTEM PERMEASE PROTEIN LIVH"/>
    <property type="match status" value="1"/>
</dbReference>
<dbReference type="Proteomes" id="UP000214880">
    <property type="component" value="Unassembled WGS sequence"/>
</dbReference>
<dbReference type="GO" id="GO:0015808">
    <property type="term" value="P:L-alanine transport"/>
    <property type="evidence" value="ECO:0007669"/>
    <property type="project" value="TreeGrafter"/>
</dbReference>
<keyword evidence="6" id="KW-0029">Amino-acid transport</keyword>
<evidence type="ECO:0000256" key="7">
    <source>
        <dbReference type="ARBA" id="ARBA00022989"/>
    </source>
</evidence>
<name>A0A1G9NKR9_9FIRM</name>
<dbReference type="PANTHER" id="PTHR11795">
    <property type="entry name" value="BRANCHED-CHAIN AMINO ACID TRANSPORT SYSTEM PERMEASE PROTEIN LIVH"/>
    <property type="match status" value="1"/>
</dbReference>
<keyword evidence="12" id="KW-1185">Reference proteome</keyword>
<sequence>MLLQQVINGLTLGSMYALLAVGFALICGILKMITFAHGEVFMVGAFAGLTAIAAFQLGPLEGLLAAMAVSLVLGLLTERIAFRPFREGSALSPALITIGISIILQAGVLLLAGADTKAFPYDIGIYTFHLGGIIISGIEIIVIGLTLLLMLALQLFIHKTRWGLALRATSMHFDGAGLMGVNTNHVVALSFALASALAGIAGLVVGAYYGAFYPRMGVIISLKALAAATLGGIGSVSGAMLGSLLLGLIESLTVAYISAGYRDVIAFAILIAVLLIRPSGLLGRVEEEKV</sequence>
<feature type="transmembrane region" description="Helical" evidence="10">
    <location>
        <begin position="63"/>
        <end position="82"/>
    </location>
</feature>
<feature type="transmembrane region" description="Helical" evidence="10">
    <location>
        <begin position="224"/>
        <end position="249"/>
    </location>
</feature>
<dbReference type="InterPro" id="IPR052157">
    <property type="entry name" value="BCAA_transport_permease"/>
</dbReference>
<keyword evidence="8 10" id="KW-0472">Membrane</keyword>
<evidence type="ECO:0000256" key="5">
    <source>
        <dbReference type="ARBA" id="ARBA00022692"/>
    </source>
</evidence>
<keyword evidence="5 10" id="KW-0812">Transmembrane</keyword>
<accession>A0A1G9NKR9</accession>
<evidence type="ECO:0000256" key="10">
    <source>
        <dbReference type="SAM" id="Phobius"/>
    </source>
</evidence>
<feature type="transmembrane region" description="Helical" evidence="10">
    <location>
        <begin position="126"/>
        <end position="152"/>
    </location>
</feature>
<dbReference type="GO" id="GO:0042941">
    <property type="term" value="P:D-alanine transmembrane transport"/>
    <property type="evidence" value="ECO:0007669"/>
    <property type="project" value="TreeGrafter"/>
</dbReference>
<organism evidence="11 12">
    <name type="scientific">Dendrosporobacter quercicolus</name>
    <dbReference type="NCBI Taxonomy" id="146817"/>
    <lineage>
        <taxon>Bacteria</taxon>
        <taxon>Bacillati</taxon>
        <taxon>Bacillota</taxon>
        <taxon>Negativicutes</taxon>
        <taxon>Selenomonadales</taxon>
        <taxon>Sporomusaceae</taxon>
        <taxon>Dendrosporobacter</taxon>
    </lineage>
</organism>
<feature type="transmembrane region" description="Helical" evidence="10">
    <location>
        <begin position="94"/>
        <end position="114"/>
    </location>
</feature>
<evidence type="ECO:0000256" key="4">
    <source>
        <dbReference type="ARBA" id="ARBA00022519"/>
    </source>
</evidence>
<evidence type="ECO:0000313" key="12">
    <source>
        <dbReference type="Proteomes" id="UP000214880"/>
    </source>
</evidence>
<dbReference type="EMBL" id="FNHB01000001">
    <property type="protein sequence ID" value="SDL86979.1"/>
    <property type="molecule type" value="Genomic_DNA"/>
</dbReference>
<keyword evidence="7 10" id="KW-1133">Transmembrane helix</keyword>
<feature type="transmembrane region" description="Helical" evidence="10">
    <location>
        <begin position="255"/>
        <end position="276"/>
    </location>
</feature>
<dbReference type="InterPro" id="IPR001851">
    <property type="entry name" value="ABC_transp_permease"/>
</dbReference>
<dbReference type="GO" id="GO:0015190">
    <property type="term" value="F:L-leucine transmembrane transporter activity"/>
    <property type="evidence" value="ECO:0007669"/>
    <property type="project" value="TreeGrafter"/>
</dbReference>
<evidence type="ECO:0000313" key="11">
    <source>
        <dbReference type="EMBL" id="SDL86979.1"/>
    </source>
</evidence>
<keyword evidence="2" id="KW-0813">Transport</keyword>
<dbReference type="Pfam" id="PF02653">
    <property type="entry name" value="BPD_transp_2"/>
    <property type="match status" value="1"/>
</dbReference>
<keyword evidence="4" id="KW-0997">Cell inner membrane</keyword>
<dbReference type="GO" id="GO:1903806">
    <property type="term" value="P:L-isoleucine import across plasma membrane"/>
    <property type="evidence" value="ECO:0007669"/>
    <property type="project" value="TreeGrafter"/>
</dbReference>
<feature type="transmembrane region" description="Helical" evidence="10">
    <location>
        <begin position="12"/>
        <end position="33"/>
    </location>
</feature>
<proteinExistence type="inferred from homology"/>
<evidence type="ECO:0000256" key="3">
    <source>
        <dbReference type="ARBA" id="ARBA00022475"/>
    </source>
</evidence>
<dbReference type="AlphaFoldDB" id="A0A1G9NKR9"/>
<dbReference type="OrthoDB" id="9807115at2"/>
<dbReference type="GO" id="GO:0005304">
    <property type="term" value="F:L-valine transmembrane transporter activity"/>
    <property type="evidence" value="ECO:0007669"/>
    <property type="project" value="TreeGrafter"/>
</dbReference>
<reference evidence="11 12" key="1">
    <citation type="submission" date="2016-10" db="EMBL/GenBank/DDBJ databases">
        <authorList>
            <person name="de Groot N.N."/>
        </authorList>
    </citation>
    <scope>NUCLEOTIDE SEQUENCE [LARGE SCALE GENOMIC DNA]</scope>
    <source>
        <strain evidence="11 12">DSM 1736</strain>
    </source>
</reference>
<dbReference type="RefSeq" id="WP_092069163.1">
    <property type="nucleotide sequence ID" value="NZ_FNHB01000001.1"/>
</dbReference>
<keyword evidence="3" id="KW-1003">Cell membrane</keyword>
<dbReference type="GO" id="GO:0015192">
    <property type="term" value="F:L-phenylalanine transmembrane transporter activity"/>
    <property type="evidence" value="ECO:0007669"/>
    <property type="project" value="TreeGrafter"/>
</dbReference>
<evidence type="ECO:0000256" key="1">
    <source>
        <dbReference type="ARBA" id="ARBA00004651"/>
    </source>
</evidence>
<evidence type="ECO:0000256" key="8">
    <source>
        <dbReference type="ARBA" id="ARBA00023136"/>
    </source>
</evidence>
<evidence type="ECO:0000256" key="9">
    <source>
        <dbReference type="ARBA" id="ARBA00037998"/>
    </source>
</evidence>
<comment type="similarity">
    <text evidence="9">Belongs to the binding-protein-dependent transport system permease family. LivHM subfamily.</text>
</comment>
<evidence type="ECO:0000256" key="2">
    <source>
        <dbReference type="ARBA" id="ARBA00022448"/>
    </source>
</evidence>
<dbReference type="GO" id="GO:0015188">
    <property type="term" value="F:L-isoleucine transmembrane transporter activity"/>
    <property type="evidence" value="ECO:0007669"/>
    <property type="project" value="TreeGrafter"/>
</dbReference>
<dbReference type="CDD" id="cd06582">
    <property type="entry name" value="TM_PBP1_LivH_like"/>
    <property type="match status" value="1"/>
</dbReference>
<dbReference type="GO" id="GO:0005886">
    <property type="term" value="C:plasma membrane"/>
    <property type="evidence" value="ECO:0007669"/>
    <property type="project" value="UniProtKB-SubCell"/>
</dbReference>